<sequence>MNSRISNLESDVASKCSLAKVETKIEDIVKGKLSQSHDDSSKNFESDVRKIVHKDRERQKRQPNIMAYRIPELCEEAADIQMSVQDHLAQSYNLPSVIVLKPQQLGNNSPKPGDHPTTVLFLTDSYRVKKEIVTKSYQFK</sequence>
<evidence type="ECO:0000256" key="1">
    <source>
        <dbReference type="SAM" id="MobiDB-lite"/>
    </source>
</evidence>
<feature type="region of interest" description="Disordered" evidence="1">
    <location>
        <begin position="29"/>
        <end position="63"/>
    </location>
</feature>
<reference evidence="2" key="1">
    <citation type="submission" date="2023-07" db="EMBL/GenBank/DDBJ databases">
        <title>Chromosome-level genome assembly of Artemia franciscana.</title>
        <authorList>
            <person name="Jo E."/>
        </authorList>
    </citation>
    <scope>NUCLEOTIDE SEQUENCE</scope>
    <source>
        <tissue evidence="2">Whole body</tissue>
    </source>
</reference>
<accession>A0AA88HE05</accession>
<dbReference type="EMBL" id="JAVRJZ010000067">
    <property type="protein sequence ID" value="KAK2703816.1"/>
    <property type="molecule type" value="Genomic_DNA"/>
</dbReference>
<gene>
    <name evidence="2" type="ORF">QYM36_017759</name>
</gene>
<proteinExistence type="predicted"/>
<dbReference type="Proteomes" id="UP001187531">
    <property type="component" value="Unassembled WGS sequence"/>
</dbReference>
<organism evidence="2 3">
    <name type="scientific">Artemia franciscana</name>
    <name type="common">Brine shrimp</name>
    <name type="synonym">Artemia sanfranciscana</name>
    <dbReference type="NCBI Taxonomy" id="6661"/>
    <lineage>
        <taxon>Eukaryota</taxon>
        <taxon>Metazoa</taxon>
        <taxon>Ecdysozoa</taxon>
        <taxon>Arthropoda</taxon>
        <taxon>Crustacea</taxon>
        <taxon>Branchiopoda</taxon>
        <taxon>Anostraca</taxon>
        <taxon>Artemiidae</taxon>
        <taxon>Artemia</taxon>
    </lineage>
</organism>
<name>A0AA88HE05_ARTSF</name>
<dbReference type="AlphaFoldDB" id="A0AA88HE05"/>
<keyword evidence="3" id="KW-1185">Reference proteome</keyword>
<feature type="compositionally biased region" description="Basic and acidic residues" evidence="1">
    <location>
        <begin position="29"/>
        <end position="60"/>
    </location>
</feature>
<evidence type="ECO:0000313" key="3">
    <source>
        <dbReference type="Proteomes" id="UP001187531"/>
    </source>
</evidence>
<evidence type="ECO:0000313" key="2">
    <source>
        <dbReference type="EMBL" id="KAK2703816.1"/>
    </source>
</evidence>
<comment type="caution">
    <text evidence="2">The sequence shown here is derived from an EMBL/GenBank/DDBJ whole genome shotgun (WGS) entry which is preliminary data.</text>
</comment>
<protein>
    <submittedName>
        <fullName evidence="2">Uncharacterized protein</fullName>
    </submittedName>
</protein>